<dbReference type="AlphaFoldDB" id="A0A6M3Y5A9"/>
<accession>A0A6M3Y5A9</accession>
<reference evidence="1" key="1">
    <citation type="submission" date="2020-03" db="EMBL/GenBank/DDBJ databases">
        <title>The deep terrestrial virosphere.</title>
        <authorList>
            <person name="Holmfeldt K."/>
            <person name="Nilsson E."/>
            <person name="Simone D."/>
            <person name="Lopez-Fernandez M."/>
            <person name="Wu X."/>
            <person name="de Brujin I."/>
            <person name="Lundin D."/>
            <person name="Andersson A."/>
            <person name="Bertilsson S."/>
            <person name="Dopson M."/>
        </authorList>
    </citation>
    <scope>NUCLEOTIDE SEQUENCE</scope>
    <source>
        <strain evidence="1">TM448B04819</strain>
    </source>
</reference>
<name>A0A6M3Y5A9_9ZZZZ</name>
<dbReference type="EMBL" id="MT145105">
    <property type="protein sequence ID" value="QJI03626.1"/>
    <property type="molecule type" value="Genomic_DNA"/>
</dbReference>
<organism evidence="1">
    <name type="scientific">viral metagenome</name>
    <dbReference type="NCBI Taxonomy" id="1070528"/>
    <lineage>
        <taxon>unclassified sequences</taxon>
        <taxon>metagenomes</taxon>
        <taxon>organismal metagenomes</taxon>
    </lineage>
</organism>
<sequence length="76" mass="8712">MSKIKCNHKEYIVKQIMGFKFCTCNLCGFQWKGGNSYEDILLDEPKPACLGGSLDDDFYCKVCDNSYYNCLCCHCD</sequence>
<evidence type="ECO:0000313" key="1">
    <source>
        <dbReference type="EMBL" id="QJI03626.1"/>
    </source>
</evidence>
<gene>
    <name evidence="1" type="ORF">TM448B04819_0003</name>
</gene>
<protein>
    <submittedName>
        <fullName evidence="1">Uncharacterized protein</fullName>
    </submittedName>
</protein>
<proteinExistence type="predicted"/>